<protein>
    <submittedName>
        <fullName evidence="2">Uncharacterized protein</fullName>
    </submittedName>
</protein>
<evidence type="ECO:0000256" key="1">
    <source>
        <dbReference type="SAM" id="MobiDB-lite"/>
    </source>
</evidence>
<dbReference type="Proteomes" id="UP001151760">
    <property type="component" value="Unassembled WGS sequence"/>
</dbReference>
<feature type="region of interest" description="Disordered" evidence="1">
    <location>
        <begin position="38"/>
        <end position="94"/>
    </location>
</feature>
<proteinExistence type="predicted"/>
<evidence type="ECO:0000313" key="2">
    <source>
        <dbReference type="EMBL" id="GJT80063.1"/>
    </source>
</evidence>
<organism evidence="2 3">
    <name type="scientific">Tanacetum coccineum</name>
    <dbReference type="NCBI Taxonomy" id="301880"/>
    <lineage>
        <taxon>Eukaryota</taxon>
        <taxon>Viridiplantae</taxon>
        <taxon>Streptophyta</taxon>
        <taxon>Embryophyta</taxon>
        <taxon>Tracheophyta</taxon>
        <taxon>Spermatophyta</taxon>
        <taxon>Magnoliopsida</taxon>
        <taxon>eudicotyledons</taxon>
        <taxon>Gunneridae</taxon>
        <taxon>Pentapetalae</taxon>
        <taxon>asterids</taxon>
        <taxon>campanulids</taxon>
        <taxon>Asterales</taxon>
        <taxon>Asteraceae</taxon>
        <taxon>Asteroideae</taxon>
        <taxon>Anthemideae</taxon>
        <taxon>Anthemidinae</taxon>
        <taxon>Tanacetum</taxon>
    </lineage>
</organism>
<feature type="compositionally biased region" description="Acidic residues" evidence="1">
    <location>
        <begin position="43"/>
        <end position="56"/>
    </location>
</feature>
<gene>
    <name evidence="2" type="ORF">Tco_1054405</name>
</gene>
<accession>A0ABQ5GZ36</accession>
<reference evidence="2" key="2">
    <citation type="submission" date="2022-01" db="EMBL/GenBank/DDBJ databases">
        <authorList>
            <person name="Yamashiro T."/>
            <person name="Shiraishi A."/>
            <person name="Satake H."/>
            <person name="Nakayama K."/>
        </authorList>
    </citation>
    <scope>NUCLEOTIDE SEQUENCE</scope>
</reference>
<sequence length="94" mass="10568">MLEDEHSVSVEAAITSPMSRLLLSHQICLLSRIPRRIAKEDDAMNVDEDEEDEEEAEHPSSDRSAFVIPTVEPELFSPPEGKKTEGPVYHTTLH</sequence>
<reference evidence="2" key="1">
    <citation type="journal article" date="2022" name="Int. J. Mol. Sci.">
        <title>Draft Genome of Tanacetum Coccineum: Genomic Comparison of Closely Related Tanacetum-Family Plants.</title>
        <authorList>
            <person name="Yamashiro T."/>
            <person name="Shiraishi A."/>
            <person name="Nakayama K."/>
            <person name="Satake H."/>
        </authorList>
    </citation>
    <scope>NUCLEOTIDE SEQUENCE</scope>
</reference>
<dbReference type="EMBL" id="BQNB010018956">
    <property type="protein sequence ID" value="GJT80063.1"/>
    <property type="molecule type" value="Genomic_DNA"/>
</dbReference>
<evidence type="ECO:0000313" key="3">
    <source>
        <dbReference type="Proteomes" id="UP001151760"/>
    </source>
</evidence>
<name>A0ABQ5GZ36_9ASTR</name>
<comment type="caution">
    <text evidence="2">The sequence shown here is derived from an EMBL/GenBank/DDBJ whole genome shotgun (WGS) entry which is preliminary data.</text>
</comment>
<keyword evidence="3" id="KW-1185">Reference proteome</keyword>